<feature type="compositionally biased region" description="Basic and acidic residues" evidence="1">
    <location>
        <begin position="65"/>
        <end position="76"/>
    </location>
</feature>
<evidence type="ECO:0000313" key="3">
    <source>
        <dbReference type="Proteomes" id="UP001472677"/>
    </source>
</evidence>
<sequence>MLTHAFFYAMVKPSCSLMLLDSGGRTVRYWEKRAPSNGYWAIGNPDQKLELGEIEGTPPHARRKKEIDRRHLNGSR</sequence>
<keyword evidence="3" id="KW-1185">Reference proteome</keyword>
<evidence type="ECO:0000313" key="2">
    <source>
        <dbReference type="EMBL" id="KAK8575188.1"/>
    </source>
</evidence>
<accession>A0ABR2FA64</accession>
<dbReference type="Proteomes" id="UP001472677">
    <property type="component" value="Unassembled WGS sequence"/>
</dbReference>
<reference evidence="2 3" key="1">
    <citation type="journal article" date="2024" name="G3 (Bethesda)">
        <title>Genome assembly of Hibiscus sabdariffa L. provides insights into metabolisms of medicinal natural products.</title>
        <authorList>
            <person name="Kim T."/>
        </authorList>
    </citation>
    <scope>NUCLEOTIDE SEQUENCE [LARGE SCALE GENOMIC DNA]</scope>
    <source>
        <strain evidence="2">TK-2024</strain>
        <tissue evidence="2">Old leaves</tissue>
    </source>
</reference>
<proteinExistence type="predicted"/>
<dbReference type="EMBL" id="JBBPBM010000007">
    <property type="protein sequence ID" value="KAK8575188.1"/>
    <property type="molecule type" value="Genomic_DNA"/>
</dbReference>
<gene>
    <name evidence="2" type="ORF">V6N12_062864</name>
</gene>
<evidence type="ECO:0000256" key="1">
    <source>
        <dbReference type="SAM" id="MobiDB-lite"/>
    </source>
</evidence>
<name>A0ABR2FA64_9ROSI</name>
<protein>
    <submittedName>
        <fullName evidence="2">Uncharacterized protein</fullName>
    </submittedName>
</protein>
<feature type="region of interest" description="Disordered" evidence="1">
    <location>
        <begin position="51"/>
        <end position="76"/>
    </location>
</feature>
<organism evidence="2 3">
    <name type="scientific">Hibiscus sabdariffa</name>
    <name type="common">roselle</name>
    <dbReference type="NCBI Taxonomy" id="183260"/>
    <lineage>
        <taxon>Eukaryota</taxon>
        <taxon>Viridiplantae</taxon>
        <taxon>Streptophyta</taxon>
        <taxon>Embryophyta</taxon>
        <taxon>Tracheophyta</taxon>
        <taxon>Spermatophyta</taxon>
        <taxon>Magnoliopsida</taxon>
        <taxon>eudicotyledons</taxon>
        <taxon>Gunneridae</taxon>
        <taxon>Pentapetalae</taxon>
        <taxon>rosids</taxon>
        <taxon>malvids</taxon>
        <taxon>Malvales</taxon>
        <taxon>Malvaceae</taxon>
        <taxon>Malvoideae</taxon>
        <taxon>Hibiscus</taxon>
    </lineage>
</organism>
<comment type="caution">
    <text evidence="2">The sequence shown here is derived from an EMBL/GenBank/DDBJ whole genome shotgun (WGS) entry which is preliminary data.</text>
</comment>